<dbReference type="InParanoid" id="H9GSG6"/>
<feature type="domain" description="AP5B1 middle" evidence="6">
    <location>
        <begin position="281"/>
        <end position="329"/>
    </location>
</feature>
<sequence length="737" mass="78774">MLLLEFPRLLCPDPKAGQEAAASLVALFARLGPSPAKASLRRHLLFAAGTVLVATEAFAEACPTSRQYLALLLRLAADLNDQRGGPAERPVRMAACECLRELEAGCPGLLSGRLEALRSFQRREASPAHQGYALLYGAALRNGVLLLAKRGTGSLGGLLAGKEDLAWGPGEVSAAGLDRLVLLPSPGDLKELKSVVSALLDGSFSLSPAAQSHLLWHLAQAVSVVRTQSPAIFKAQLVRLFGTADVALQHAILQLKALFTDSLFTAERRGLPAAAPGRPALGSSADEELPVLLTPRTASGLSRALPGHGTVLARLNLLCLVCVESEGPAAMVAQGGRPEGRAALLPGGLLFASHFGPRPQPITPAGRARWPGALQELIVGVPLREGGLGWHLTALARLAREKDLSQGGTVRFLGRLVASGQLGDWRSGQMLLRVCRNLMQLCRPPDLADLLQAVPLRHADTDVQDQARFYSTLLANLSGEKLGAVLAREAPAKARTLSSSIVADSESFVASLTVHPVEPARPPSRLRLACHLAHVGPRGPPFDLLLCVALRFSCSDRHYGPVPELCVPCLSAHRPPQALALTLAPRCPFPTRLDVSAVYTTREGLTRCSRLGPVQVAFCDLFVPLPVPAWPLEKRQRLFAALWDRLCPENGADRAESVTVWPVPPRPLDGLMQSHFARYLLAEHSGRYEVGLALPPRCHVLLRVQSVAESARVGIRTDNWKILPSLNSYLQGLVGAA</sequence>
<dbReference type="eggNOG" id="ENOG502QVTX">
    <property type="taxonomic scope" value="Eukaryota"/>
</dbReference>
<evidence type="ECO:0000259" key="5">
    <source>
        <dbReference type="Pfam" id="PF21587"/>
    </source>
</evidence>
<evidence type="ECO:0000256" key="3">
    <source>
        <dbReference type="ARBA" id="ARBA00022927"/>
    </source>
</evidence>
<dbReference type="Pfam" id="PF21588">
    <property type="entry name" value="AP5B1_middle"/>
    <property type="match status" value="3"/>
</dbReference>
<dbReference type="GO" id="GO:0015031">
    <property type="term" value="P:protein transport"/>
    <property type="evidence" value="ECO:0007669"/>
    <property type="project" value="UniProtKB-KW"/>
</dbReference>
<feature type="domain" description="AP5B1 C-terminal" evidence="8">
    <location>
        <begin position="637"/>
        <end position="732"/>
    </location>
</feature>
<evidence type="ECO:0000313" key="9">
    <source>
        <dbReference type="Ensembl" id="ENSACAP00000019433.2"/>
    </source>
</evidence>
<reference evidence="9" key="2">
    <citation type="submission" date="2025-08" db="UniProtKB">
        <authorList>
            <consortium name="Ensembl"/>
        </authorList>
    </citation>
    <scope>IDENTIFICATION</scope>
</reference>
<dbReference type="GO" id="GO:0030119">
    <property type="term" value="C:AP-type membrane coat adaptor complex"/>
    <property type="evidence" value="ECO:0000318"/>
    <property type="project" value="GO_Central"/>
</dbReference>
<evidence type="ECO:0000256" key="2">
    <source>
        <dbReference type="ARBA" id="ARBA00022448"/>
    </source>
</evidence>
<accession>H9GSG6</accession>
<feature type="domain" description="AP-5 complex subunit beta-1 N-terminal" evidence="5">
    <location>
        <begin position="1"/>
        <end position="52"/>
    </location>
</feature>
<evidence type="ECO:0000259" key="6">
    <source>
        <dbReference type="Pfam" id="PF21588"/>
    </source>
</evidence>
<protein>
    <recommendedName>
        <fullName evidence="1">AP-5 complex subunit beta-1</fullName>
    </recommendedName>
    <alternativeName>
        <fullName evidence="4">Adaptor-related protein complex 5 beta subunit</fullName>
    </alternativeName>
</protein>
<dbReference type="InterPro" id="IPR048978">
    <property type="entry name" value="AP5B1_N"/>
</dbReference>
<dbReference type="GeneTree" id="ENSGT00530000064721"/>
<evidence type="ECO:0000256" key="1">
    <source>
        <dbReference type="ARBA" id="ARBA00018167"/>
    </source>
</evidence>
<dbReference type="Bgee" id="ENSACAG00000008835">
    <property type="expression patterns" value="Expressed in skeletal muscle tissue and 9 other cell types or tissues"/>
</dbReference>
<dbReference type="HOGENOM" id="CLU_014176_0_0_1"/>
<dbReference type="Ensembl" id="ENSACAT00000008822.4">
    <property type="protein sequence ID" value="ENSACAP00000019433.2"/>
    <property type="gene ID" value="ENSACAG00000008835.4"/>
</dbReference>
<dbReference type="InterPro" id="IPR038741">
    <property type="entry name" value="AP5B1"/>
</dbReference>
<evidence type="ECO:0000259" key="8">
    <source>
        <dbReference type="Pfam" id="PF21590"/>
    </source>
</evidence>
<organism evidence="9 10">
    <name type="scientific">Anolis carolinensis</name>
    <name type="common">Green anole</name>
    <name type="synonym">American chameleon</name>
    <dbReference type="NCBI Taxonomy" id="28377"/>
    <lineage>
        <taxon>Eukaryota</taxon>
        <taxon>Metazoa</taxon>
        <taxon>Chordata</taxon>
        <taxon>Craniata</taxon>
        <taxon>Vertebrata</taxon>
        <taxon>Euteleostomi</taxon>
        <taxon>Lepidosauria</taxon>
        <taxon>Squamata</taxon>
        <taxon>Bifurcata</taxon>
        <taxon>Unidentata</taxon>
        <taxon>Episquamata</taxon>
        <taxon>Toxicofera</taxon>
        <taxon>Iguania</taxon>
        <taxon>Dactyloidae</taxon>
        <taxon>Anolis</taxon>
    </lineage>
</organism>
<feature type="domain" description="AP-5 complex subunit beta-1 beta-barrel" evidence="7">
    <location>
        <begin position="545"/>
        <end position="614"/>
    </location>
</feature>
<keyword evidence="2" id="KW-0813">Transport</keyword>
<dbReference type="Proteomes" id="UP000001646">
    <property type="component" value="Unplaced"/>
</dbReference>
<dbReference type="InterPro" id="IPR048980">
    <property type="entry name" value="AP5B1_barrel"/>
</dbReference>
<dbReference type="AlphaFoldDB" id="H9GSG6"/>
<name>H9GSG6_ANOCA</name>
<dbReference type="PANTHER" id="PTHR34033:SF1">
    <property type="entry name" value="AP-5 COMPLEX SUBUNIT BETA-1"/>
    <property type="match status" value="1"/>
</dbReference>
<keyword evidence="10" id="KW-1185">Reference proteome</keyword>
<evidence type="ECO:0000313" key="10">
    <source>
        <dbReference type="Proteomes" id="UP000001646"/>
    </source>
</evidence>
<reference evidence="9" key="1">
    <citation type="submission" date="2009-12" db="EMBL/GenBank/DDBJ databases">
        <title>The Genome Sequence of Anolis carolinensis (Green Anole Lizard).</title>
        <authorList>
            <consortium name="The Genome Sequencing Platform"/>
            <person name="Di Palma F."/>
            <person name="Alfoldi J."/>
            <person name="Heiman D."/>
            <person name="Young S."/>
            <person name="Grabherr M."/>
            <person name="Johnson J."/>
            <person name="Lander E.S."/>
            <person name="Lindblad-Toh K."/>
        </authorList>
    </citation>
    <scope>NUCLEOTIDE SEQUENCE [LARGE SCALE GENOMIC DNA]</scope>
    <source>
        <strain evidence="9">JBL SC #1</strain>
    </source>
</reference>
<dbReference type="STRING" id="28377.ENSACAP00000019433"/>
<dbReference type="GO" id="GO:0016197">
    <property type="term" value="P:endosomal transport"/>
    <property type="evidence" value="ECO:0000318"/>
    <property type="project" value="GO_Central"/>
</dbReference>
<feature type="domain" description="AP5B1 middle" evidence="6">
    <location>
        <begin position="373"/>
        <end position="482"/>
    </location>
</feature>
<keyword evidence="3" id="KW-0653">Protein transport</keyword>
<dbReference type="Pfam" id="PF21589">
    <property type="entry name" value="AP5B1_barrel"/>
    <property type="match status" value="1"/>
</dbReference>
<dbReference type="PANTHER" id="PTHR34033">
    <property type="entry name" value="AP-5 COMPLEX SUBUNIT BETA-1"/>
    <property type="match status" value="1"/>
</dbReference>
<dbReference type="Pfam" id="PF21590">
    <property type="entry name" value="AP5B1_C"/>
    <property type="match status" value="1"/>
</dbReference>
<dbReference type="InterPro" id="IPR048979">
    <property type="entry name" value="AP5B1_middle"/>
</dbReference>
<evidence type="ECO:0000259" key="7">
    <source>
        <dbReference type="Pfam" id="PF21589"/>
    </source>
</evidence>
<proteinExistence type="predicted"/>
<dbReference type="Pfam" id="PF21587">
    <property type="entry name" value="AP5B1_N"/>
    <property type="match status" value="1"/>
</dbReference>
<dbReference type="InterPro" id="IPR048981">
    <property type="entry name" value="AP5B1_C"/>
</dbReference>
<feature type="domain" description="AP5B1 middle" evidence="6">
    <location>
        <begin position="188"/>
        <end position="267"/>
    </location>
</feature>
<evidence type="ECO:0000256" key="4">
    <source>
        <dbReference type="ARBA" id="ARBA00032431"/>
    </source>
</evidence>
<reference evidence="9" key="3">
    <citation type="submission" date="2025-09" db="UniProtKB">
        <authorList>
            <consortium name="Ensembl"/>
        </authorList>
    </citation>
    <scope>IDENTIFICATION</scope>
</reference>